<dbReference type="OrthoDB" id="7165597at2"/>
<keyword evidence="3" id="KW-1185">Reference proteome</keyword>
<dbReference type="Proteomes" id="UP000229730">
    <property type="component" value="Unassembled WGS sequence"/>
</dbReference>
<evidence type="ECO:0000313" key="3">
    <source>
        <dbReference type="Proteomes" id="UP000229730"/>
    </source>
</evidence>
<dbReference type="InterPro" id="IPR036063">
    <property type="entry name" value="Smr_dom_sf"/>
</dbReference>
<comment type="caution">
    <text evidence="2">The sequence shown here is derived from an EMBL/GenBank/DDBJ whole genome shotgun (WGS) entry which is preliminary data.</text>
</comment>
<organism evidence="2 3">
    <name type="scientific">Paremcibacter congregatus</name>
    <dbReference type="NCBI Taxonomy" id="2043170"/>
    <lineage>
        <taxon>Bacteria</taxon>
        <taxon>Pseudomonadati</taxon>
        <taxon>Pseudomonadota</taxon>
        <taxon>Alphaproteobacteria</taxon>
        <taxon>Emcibacterales</taxon>
        <taxon>Emcibacteraceae</taxon>
        <taxon>Paremcibacter</taxon>
    </lineage>
</organism>
<protein>
    <recommendedName>
        <fullName evidence="1">Smr domain-containing protein</fullName>
    </recommendedName>
</protein>
<proteinExistence type="predicted"/>
<dbReference type="InParanoid" id="A0A2G4YPK4"/>
<evidence type="ECO:0000313" key="2">
    <source>
        <dbReference type="EMBL" id="PHZ84254.1"/>
    </source>
</evidence>
<sequence length="204" mass="23290">MTGKKKKDGLSPEDAQLWQRVTENISRMESNRAARPQLRRTAYPLINTRETGFDYGNNHRFLTAPELDLTEMSFTVAPGSSFALKDADHNWRQRLRRGKVKPEGKIDLHGMTQDKAYAVLSRYILEAQQRGKRFILVITGKGGRGDQMNNSRADYDRERGVLKTNVPRWLSQGDLSRHVVSYYAANREHGGDGALYVVLKRQRG</sequence>
<dbReference type="PANTHER" id="PTHR35562:SF2">
    <property type="entry name" value="DNA ENDONUCLEASE SMRA-RELATED"/>
    <property type="match status" value="1"/>
</dbReference>
<dbReference type="AlphaFoldDB" id="A0A2G4YPK4"/>
<dbReference type="Pfam" id="PF01713">
    <property type="entry name" value="Smr"/>
    <property type="match status" value="1"/>
</dbReference>
<evidence type="ECO:0000259" key="1">
    <source>
        <dbReference type="PROSITE" id="PS50828"/>
    </source>
</evidence>
<dbReference type="InterPro" id="IPR002625">
    <property type="entry name" value="Smr_dom"/>
</dbReference>
<name>A0A2G4YPK4_9PROT</name>
<dbReference type="EMBL" id="PDEM01000025">
    <property type="protein sequence ID" value="PHZ84254.1"/>
    <property type="molecule type" value="Genomic_DNA"/>
</dbReference>
<reference evidence="2 3" key="1">
    <citation type="submission" date="2017-10" db="EMBL/GenBank/DDBJ databases">
        <title>Frigbacter circumglobatus gen. nov. sp. nov., isolated from sediment cultured in situ.</title>
        <authorList>
            <person name="Zhao Z."/>
        </authorList>
    </citation>
    <scope>NUCLEOTIDE SEQUENCE [LARGE SCALE GENOMIC DNA]</scope>
    <source>
        <strain evidence="2 3">ZYL</strain>
    </source>
</reference>
<dbReference type="SUPFAM" id="SSF160443">
    <property type="entry name" value="SMR domain-like"/>
    <property type="match status" value="1"/>
</dbReference>
<dbReference type="SMART" id="SM00463">
    <property type="entry name" value="SMR"/>
    <property type="match status" value="1"/>
</dbReference>
<dbReference type="Gene3D" id="3.30.1370.110">
    <property type="match status" value="1"/>
</dbReference>
<dbReference type="PANTHER" id="PTHR35562">
    <property type="entry name" value="DNA ENDONUCLEASE SMRA-RELATED"/>
    <property type="match status" value="1"/>
</dbReference>
<dbReference type="RefSeq" id="WP_099474221.1">
    <property type="nucleotide sequence ID" value="NZ_CP041025.1"/>
</dbReference>
<feature type="domain" description="Smr" evidence="1">
    <location>
        <begin position="106"/>
        <end position="200"/>
    </location>
</feature>
<dbReference type="FunCoup" id="A0A2G4YPK4">
    <property type="interactions" value="8"/>
</dbReference>
<dbReference type="PROSITE" id="PS50828">
    <property type="entry name" value="SMR"/>
    <property type="match status" value="1"/>
</dbReference>
<accession>A0A2G4YPK4</accession>
<gene>
    <name evidence="2" type="ORF">CRD36_13775</name>
</gene>